<dbReference type="Proteomes" id="UP000708208">
    <property type="component" value="Unassembled WGS sequence"/>
</dbReference>
<protein>
    <recommendedName>
        <fullName evidence="1">Transcription factor TFIIB cyclin-like domain-containing protein</fullName>
    </recommendedName>
</protein>
<dbReference type="EMBL" id="CAJVCH010165075">
    <property type="protein sequence ID" value="CAG7728569.1"/>
    <property type="molecule type" value="Genomic_DNA"/>
</dbReference>
<dbReference type="AlphaFoldDB" id="A0A8J2P2G6"/>
<dbReference type="Pfam" id="PF00382">
    <property type="entry name" value="TFIIB"/>
    <property type="match status" value="1"/>
</dbReference>
<name>A0A8J2P2G6_9HEXA</name>
<dbReference type="InterPro" id="IPR013150">
    <property type="entry name" value="TFIIB_cyclin"/>
</dbReference>
<evidence type="ECO:0000313" key="3">
    <source>
        <dbReference type="Proteomes" id="UP000708208"/>
    </source>
</evidence>
<comment type="caution">
    <text evidence="2">The sequence shown here is derived from an EMBL/GenBank/DDBJ whole genome shotgun (WGS) entry which is preliminary data.</text>
</comment>
<reference evidence="2" key="1">
    <citation type="submission" date="2021-06" db="EMBL/GenBank/DDBJ databases">
        <authorList>
            <person name="Hodson N. C."/>
            <person name="Mongue J. A."/>
            <person name="Jaron S. K."/>
        </authorList>
    </citation>
    <scope>NUCLEOTIDE SEQUENCE</scope>
</reference>
<sequence length="129" mass="14471">MSIKIRSQAENIFKVYFMKKYSIGGNMVMYICNHNCGKKELTLCTLPFVSKGWKLSLVGYIRDAALWIAKHSVETNLVLGRLPDSVAAAEIYMAIQDFSQDNQRPRVDKADGAGVQNTLQCAYKNVCQS</sequence>
<dbReference type="GO" id="GO:0017025">
    <property type="term" value="F:TBP-class protein binding"/>
    <property type="evidence" value="ECO:0007669"/>
    <property type="project" value="InterPro"/>
</dbReference>
<evidence type="ECO:0000313" key="2">
    <source>
        <dbReference type="EMBL" id="CAG7728569.1"/>
    </source>
</evidence>
<feature type="domain" description="Transcription factor TFIIB cyclin-like" evidence="1">
    <location>
        <begin position="54"/>
        <end position="98"/>
    </location>
</feature>
<dbReference type="OrthoDB" id="25790at2759"/>
<keyword evidence="3" id="KW-1185">Reference proteome</keyword>
<evidence type="ECO:0000259" key="1">
    <source>
        <dbReference type="Pfam" id="PF00382"/>
    </source>
</evidence>
<gene>
    <name evidence="2" type="ORF">AFUS01_LOCUS17338</name>
</gene>
<proteinExistence type="predicted"/>
<accession>A0A8J2P2G6</accession>
<organism evidence="2 3">
    <name type="scientific">Allacma fusca</name>
    <dbReference type="NCBI Taxonomy" id="39272"/>
    <lineage>
        <taxon>Eukaryota</taxon>
        <taxon>Metazoa</taxon>
        <taxon>Ecdysozoa</taxon>
        <taxon>Arthropoda</taxon>
        <taxon>Hexapoda</taxon>
        <taxon>Collembola</taxon>
        <taxon>Symphypleona</taxon>
        <taxon>Sminthuridae</taxon>
        <taxon>Allacma</taxon>
    </lineage>
</organism>